<dbReference type="InterPro" id="IPR029058">
    <property type="entry name" value="AB_hydrolase_fold"/>
</dbReference>
<keyword evidence="2" id="KW-0378">Hydrolase</keyword>
<organism evidence="2 3">
    <name type="scientific">Acinetobacter qingfengensis</name>
    <dbReference type="NCBI Taxonomy" id="1262585"/>
    <lineage>
        <taxon>Bacteria</taxon>
        <taxon>Pseudomonadati</taxon>
        <taxon>Pseudomonadota</taxon>
        <taxon>Gammaproteobacteria</taxon>
        <taxon>Moraxellales</taxon>
        <taxon>Moraxellaceae</taxon>
        <taxon>Acinetobacter</taxon>
    </lineage>
</organism>
<evidence type="ECO:0000313" key="3">
    <source>
        <dbReference type="Proteomes" id="UP000185895"/>
    </source>
</evidence>
<dbReference type="RefSeq" id="WP_070070364.1">
    <property type="nucleotide sequence ID" value="NZ_MKKK01000039.1"/>
</dbReference>
<reference evidence="2 3" key="1">
    <citation type="submission" date="2016-09" db="EMBL/GenBank/DDBJ databases">
        <authorList>
            <person name="Capua I."/>
            <person name="De Benedictis P."/>
            <person name="Joannis T."/>
            <person name="Lombin L.H."/>
            <person name="Cattoli G."/>
        </authorList>
    </citation>
    <scope>NUCLEOTIDE SEQUENCE [LARGE SCALE GENOMIC DNA]</scope>
    <source>
        <strain evidence="2 3">ANC 4671</strain>
    </source>
</reference>
<protein>
    <submittedName>
        <fullName evidence="2">Alpha/beta hydrolase</fullName>
    </submittedName>
</protein>
<comment type="caution">
    <text evidence="2">The sequence shown here is derived from an EMBL/GenBank/DDBJ whole genome shotgun (WGS) entry which is preliminary data.</text>
</comment>
<dbReference type="Pfam" id="PF00561">
    <property type="entry name" value="Abhydrolase_1"/>
    <property type="match status" value="1"/>
</dbReference>
<evidence type="ECO:0000259" key="1">
    <source>
        <dbReference type="Pfam" id="PF00561"/>
    </source>
</evidence>
<dbReference type="GO" id="GO:0004301">
    <property type="term" value="F:epoxide hydrolase activity"/>
    <property type="evidence" value="ECO:0007669"/>
    <property type="project" value="TreeGrafter"/>
</dbReference>
<keyword evidence="3" id="KW-1185">Reference proteome</keyword>
<dbReference type="PRINTS" id="PR00111">
    <property type="entry name" value="ABHYDROLASE"/>
</dbReference>
<accession>A0A1E7R3H7</accession>
<gene>
    <name evidence="2" type="ORF">BJI46_13875</name>
</gene>
<proteinExistence type="predicted"/>
<dbReference type="PANTHER" id="PTHR42977">
    <property type="entry name" value="HYDROLASE-RELATED"/>
    <property type="match status" value="1"/>
</dbReference>
<dbReference type="STRING" id="1262585.BJI46_13875"/>
<dbReference type="Proteomes" id="UP000185895">
    <property type="component" value="Unassembled WGS sequence"/>
</dbReference>
<dbReference type="SUPFAM" id="SSF53474">
    <property type="entry name" value="alpha/beta-Hydrolases"/>
    <property type="match status" value="1"/>
</dbReference>
<dbReference type="PANTHER" id="PTHR42977:SF1">
    <property type="entry name" value="BLR6576 PROTEIN"/>
    <property type="match status" value="1"/>
</dbReference>
<dbReference type="OrthoDB" id="2086224at2"/>
<dbReference type="InterPro" id="IPR000073">
    <property type="entry name" value="AB_hydrolase_1"/>
</dbReference>
<dbReference type="Gene3D" id="3.40.50.1820">
    <property type="entry name" value="alpha/beta hydrolase"/>
    <property type="match status" value="1"/>
</dbReference>
<dbReference type="AlphaFoldDB" id="A0A1E7R3H7"/>
<sequence>MNMQYKYVAVNDFQIFYREIGKPDAPVILLLHGFPSSSRMYEQLMLLLSEQYRLIAPDYIGFGQSSWPSHVDFHYTFDNLSDVMLQFIEKLNLQQYTLVVQDYGGPIGFRIASQFPTRVNALIVQNAVAHAEGLGPLWDTRKAFWNDRDSYESQLKQNFVSLEATKLRHVGNSPNIELYNPDIWVDEHYFLSQPKQVDIQLDLFYDYQSNVKLYPHWQDYFKQYQPATLVVWGKHDPSFTIDGAYAYVKDIPSAEIHLLDGGHFVLEESCQQTAEIMKAFLQKLKNNVDKNA</sequence>
<name>A0A1E7R3H7_9GAMM</name>
<feature type="domain" description="AB hydrolase-1" evidence="1">
    <location>
        <begin position="26"/>
        <end position="268"/>
    </location>
</feature>
<dbReference type="InterPro" id="IPR051340">
    <property type="entry name" value="Haloalkane_dehalogenase"/>
</dbReference>
<dbReference type="EMBL" id="MKKK01000039">
    <property type="protein sequence ID" value="OEY93875.1"/>
    <property type="molecule type" value="Genomic_DNA"/>
</dbReference>
<evidence type="ECO:0000313" key="2">
    <source>
        <dbReference type="EMBL" id="OEY93875.1"/>
    </source>
</evidence>